<dbReference type="Pfam" id="PF14111">
    <property type="entry name" value="DUF4283"/>
    <property type="match status" value="1"/>
</dbReference>
<evidence type="ECO:0000313" key="2">
    <source>
        <dbReference type="EMBL" id="KYP32388.1"/>
    </source>
</evidence>
<dbReference type="PANTHER" id="PTHR31286:SF171">
    <property type="entry name" value="CCHC-TYPE DOMAIN-CONTAINING PROTEIN"/>
    <property type="match status" value="1"/>
</dbReference>
<dbReference type="AlphaFoldDB" id="A0A151QQ14"/>
<reference evidence="2" key="1">
    <citation type="journal article" date="2012" name="Nat. Biotechnol.">
        <title>Draft genome sequence of pigeonpea (Cajanus cajan), an orphan legume crop of resource-poor farmers.</title>
        <authorList>
            <person name="Varshney R.K."/>
            <person name="Chen W."/>
            <person name="Li Y."/>
            <person name="Bharti A.K."/>
            <person name="Saxena R.K."/>
            <person name="Schlueter J.A."/>
            <person name="Donoghue M.T."/>
            <person name="Azam S."/>
            <person name="Fan G."/>
            <person name="Whaley A.M."/>
            <person name="Farmer A.D."/>
            <person name="Sheridan J."/>
            <person name="Iwata A."/>
            <person name="Tuteja R."/>
            <person name="Penmetsa R.V."/>
            <person name="Wu W."/>
            <person name="Upadhyaya H.D."/>
            <person name="Yang S.P."/>
            <person name="Shah T."/>
            <person name="Saxena K.B."/>
            <person name="Michael T."/>
            <person name="McCombie W.R."/>
            <person name="Yang B."/>
            <person name="Zhang G."/>
            <person name="Yang H."/>
            <person name="Wang J."/>
            <person name="Spillane C."/>
            <person name="Cook D.R."/>
            <person name="May G.D."/>
            <person name="Xu X."/>
            <person name="Jackson S.A."/>
        </authorList>
    </citation>
    <scope>NUCLEOTIDE SEQUENCE [LARGE SCALE GENOMIC DNA]</scope>
</reference>
<proteinExistence type="predicted"/>
<organism evidence="2 3">
    <name type="scientific">Cajanus cajan</name>
    <name type="common">Pigeon pea</name>
    <name type="synonym">Cajanus indicus</name>
    <dbReference type="NCBI Taxonomy" id="3821"/>
    <lineage>
        <taxon>Eukaryota</taxon>
        <taxon>Viridiplantae</taxon>
        <taxon>Streptophyta</taxon>
        <taxon>Embryophyta</taxon>
        <taxon>Tracheophyta</taxon>
        <taxon>Spermatophyta</taxon>
        <taxon>Magnoliopsida</taxon>
        <taxon>eudicotyledons</taxon>
        <taxon>Gunneridae</taxon>
        <taxon>Pentapetalae</taxon>
        <taxon>rosids</taxon>
        <taxon>fabids</taxon>
        <taxon>Fabales</taxon>
        <taxon>Fabaceae</taxon>
        <taxon>Papilionoideae</taxon>
        <taxon>50 kb inversion clade</taxon>
        <taxon>NPAAA clade</taxon>
        <taxon>indigoferoid/millettioid clade</taxon>
        <taxon>Phaseoleae</taxon>
        <taxon>Cajanus</taxon>
    </lineage>
</organism>
<dbReference type="OMA" id="ERICVEI"/>
<dbReference type="InterPro" id="IPR040256">
    <property type="entry name" value="At4g02000-like"/>
</dbReference>
<sequence>RLIIDFDLMDIDHGYFMVKLDIKDDKKKVMEEGLWMLFDHYLMVQTWSLEFFTPEAQIVKTLVWVRFLRLNLMFYDENILLGMALAIGRPIKVESNTLDVRRGYFDKVCVEIDLSKPVVGRMCLWNHWYKGCYGYHGKDCQHTSVTESKEKPPLKEVIKCTTN</sequence>
<evidence type="ECO:0000259" key="1">
    <source>
        <dbReference type="Pfam" id="PF14111"/>
    </source>
</evidence>
<name>A0A151QQ14_CAJCA</name>
<dbReference type="Proteomes" id="UP000075243">
    <property type="component" value="Unassembled WGS sequence"/>
</dbReference>
<accession>A0A151QQ14</accession>
<evidence type="ECO:0000313" key="3">
    <source>
        <dbReference type="Proteomes" id="UP000075243"/>
    </source>
</evidence>
<feature type="domain" description="DUF4283" evidence="1">
    <location>
        <begin position="6"/>
        <end position="51"/>
    </location>
</feature>
<gene>
    <name evidence="2" type="ORF">KK1_046956</name>
</gene>
<dbReference type="Gramene" id="C.cajan_44398.t">
    <property type="protein sequence ID" value="C.cajan_44398.t.cds1"/>
    <property type="gene ID" value="C.cajan_44398"/>
</dbReference>
<protein>
    <recommendedName>
        <fullName evidence="1">DUF4283 domain-containing protein</fullName>
    </recommendedName>
</protein>
<keyword evidence="3" id="KW-1185">Reference proteome</keyword>
<feature type="non-terminal residue" evidence="2">
    <location>
        <position position="1"/>
    </location>
</feature>
<dbReference type="InterPro" id="IPR025558">
    <property type="entry name" value="DUF4283"/>
</dbReference>
<dbReference type="PANTHER" id="PTHR31286">
    <property type="entry name" value="GLYCINE-RICH CELL WALL STRUCTURAL PROTEIN 1.8-LIKE"/>
    <property type="match status" value="1"/>
</dbReference>
<dbReference type="EMBL" id="KQ485311">
    <property type="protein sequence ID" value="KYP32388.1"/>
    <property type="molecule type" value="Genomic_DNA"/>
</dbReference>